<organism evidence="1 2">
    <name type="scientific">Candidatus Onthousia faecipullorum</name>
    <dbReference type="NCBI Taxonomy" id="2840887"/>
    <lineage>
        <taxon>Bacteria</taxon>
        <taxon>Bacillati</taxon>
        <taxon>Bacillota</taxon>
        <taxon>Bacilli</taxon>
        <taxon>Candidatus Onthousia</taxon>
    </lineage>
</organism>
<name>A0A9D1KAE7_9FIRM</name>
<accession>A0A9D1KAE7</accession>
<sequence length="150" mass="18040">MVELKDMNIIRSALKKYNLYMENKDSLKLTDQDYGIHTNIRGIDIGFYPFEIENNGIKVNTFSIDEKNTFKSRFIKGLSFNDFYEIISFKDYKIRIIKRELLYLLKENLIRDKDKLDYEVLKKLDLNQECLTRLRKLNISKYTNIDDFIN</sequence>
<dbReference type="AlphaFoldDB" id="A0A9D1KAE7"/>
<comment type="caution">
    <text evidence="1">The sequence shown here is derived from an EMBL/GenBank/DDBJ whole genome shotgun (WGS) entry which is preliminary data.</text>
</comment>
<gene>
    <name evidence="1" type="ORF">IAB59_01570</name>
</gene>
<evidence type="ECO:0000313" key="2">
    <source>
        <dbReference type="Proteomes" id="UP000886833"/>
    </source>
</evidence>
<dbReference type="Proteomes" id="UP000886833">
    <property type="component" value="Unassembled WGS sequence"/>
</dbReference>
<evidence type="ECO:0000313" key="1">
    <source>
        <dbReference type="EMBL" id="HIT37153.1"/>
    </source>
</evidence>
<reference evidence="1" key="1">
    <citation type="submission" date="2020-10" db="EMBL/GenBank/DDBJ databases">
        <authorList>
            <person name="Gilroy R."/>
        </authorList>
    </citation>
    <scope>NUCLEOTIDE SEQUENCE</scope>
    <source>
        <strain evidence="1">CHK195-26880</strain>
    </source>
</reference>
<reference evidence="1" key="2">
    <citation type="journal article" date="2021" name="PeerJ">
        <title>Extensive microbial diversity within the chicken gut microbiome revealed by metagenomics and culture.</title>
        <authorList>
            <person name="Gilroy R."/>
            <person name="Ravi A."/>
            <person name="Getino M."/>
            <person name="Pursley I."/>
            <person name="Horton D.L."/>
            <person name="Alikhan N.F."/>
            <person name="Baker D."/>
            <person name="Gharbi K."/>
            <person name="Hall N."/>
            <person name="Watson M."/>
            <person name="Adriaenssens E.M."/>
            <person name="Foster-Nyarko E."/>
            <person name="Jarju S."/>
            <person name="Secka A."/>
            <person name="Antonio M."/>
            <person name="Oren A."/>
            <person name="Chaudhuri R.R."/>
            <person name="La Ragione R."/>
            <person name="Hildebrand F."/>
            <person name="Pallen M.J."/>
        </authorList>
    </citation>
    <scope>NUCLEOTIDE SEQUENCE</scope>
    <source>
        <strain evidence="1">CHK195-26880</strain>
    </source>
</reference>
<dbReference type="EMBL" id="DVKQ01000016">
    <property type="protein sequence ID" value="HIT37153.1"/>
    <property type="molecule type" value="Genomic_DNA"/>
</dbReference>
<protein>
    <submittedName>
        <fullName evidence="1">Uncharacterized protein</fullName>
    </submittedName>
</protein>
<proteinExistence type="predicted"/>